<evidence type="ECO:0000313" key="1">
    <source>
        <dbReference type="EMBL" id="MFC4618377.1"/>
    </source>
</evidence>
<name>A0ABV9GK50_9BACL</name>
<dbReference type="Proteomes" id="UP001596022">
    <property type="component" value="Unassembled WGS sequence"/>
</dbReference>
<gene>
    <name evidence="1" type="ORF">ACFO4N_06485</name>
</gene>
<sequence length="126" mass="14998">MIRKWMKRLFKSEDKNKKIIPFPSEETPEWSPSKRYLIETLMMKGVKMEIDAAIGNTQIDIYLPEDRMMIYCGDLRATPLDKVKQKQLKKLARTMKCRFVAINGFEFYKGLNTTLFKLKQQRLFPK</sequence>
<evidence type="ECO:0000313" key="2">
    <source>
        <dbReference type="Proteomes" id="UP001596022"/>
    </source>
</evidence>
<protein>
    <submittedName>
        <fullName evidence="1">Uncharacterized protein</fullName>
    </submittedName>
</protein>
<keyword evidence="2" id="KW-1185">Reference proteome</keyword>
<accession>A0ABV9GK50</accession>
<dbReference type="EMBL" id="JBHSFW010000001">
    <property type="protein sequence ID" value="MFC4618377.1"/>
    <property type="molecule type" value="Genomic_DNA"/>
</dbReference>
<reference evidence="2" key="1">
    <citation type="journal article" date="2019" name="Int. J. Syst. Evol. Microbiol.">
        <title>The Global Catalogue of Microorganisms (GCM) 10K type strain sequencing project: providing services to taxonomists for standard genome sequencing and annotation.</title>
        <authorList>
            <consortium name="The Broad Institute Genomics Platform"/>
            <consortium name="The Broad Institute Genome Sequencing Center for Infectious Disease"/>
            <person name="Wu L."/>
            <person name="Ma J."/>
        </authorList>
    </citation>
    <scope>NUCLEOTIDE SEQUENCE [LARGE SCALE GENOMIC DNA]</scope>
    <source>
        <strain evidence="2">CGMCC 1.16306</strain>
    </source>
</reference>
<comment type="caution">
    <text evidence="1">The sequence shown here is derived from an EMBL/GenBank/DDBJ whole genome shotgun (WGS) entry which is preliminary data.</text>
</comment>
<organism evidence="1 2">
    <name type="scientific">Camelliibacillus cellulosilyticus</name>
    <dbReference type="NCBI Taxonomy" id="2174486"/>
    <lineage>
        <taxon>Bacteria</taxon>
        <taxon>Bacillati</taxon>
        <taxon>Bacillota</taxon>
        <taxon>Bacilli</taxon>
        <taxon>Bacillales</taxon>
        <taxon>Sporolactobacillaceae</taxon>
        <taxon>Camelliibacillus</taxon>
    </lineage>
</organism>
<dbReference type="RefSeq" id="WP_376845369.1">
    <property type="nucleotide sequence ID" value="NZ_JBHSFW010000001.1"/>
</dbReference>
<proteinExistence type="predicted"/>